<dbReference type="GeneID" id="77261485"/>
<protein>
    <submittedName>
        <fullName evidence="1">AAA domain-containing protein</fullName>
    </submittedName>
</protein>
<dbReference type="EMBL" id="FNHO01000009">
    <property type="protein sequence ID" value="SDM79777.1"/>
    <property type="molecule type" value="Genomic_DNA"/>
</dbReference>
<dbReference type="Gene3D" id="3.40.1360.10">
    <property type="match status" value="1"/>
</dbReference>
<dbReference type="CDD" id="cd01029">
    <property type="entry name" value="TOPRIM_primases"/>
    <property type="match status" value="1"/>
</dbReference>
<dbReference type="SUPFAM" id="SSF52540">
    <property type="entry name" value="P-loop containing nucleoside triphosphate hydrolases"/>
    <property type="match status" value="1"/>
</dbReference>
<proteinExistence type="predicted"/>
<sequence>MMADSIIWLDFNDAPEQRDELATDTDALRAGLLDRLEAVLNYLFPQGRVRGGKFTIGDVDGNPGKSLVVELDGPRRGLWKDFSTDEGGDVIDLWARSQGRSARSDFPRIAGEIRQWLGLPTPNITPMRRDVRSVPMDDLGAYTAKWDYLSPEGELIACVYRYDPPTGKEYRPWDVRARMWRAPDPRPLYNLPAISKAREVVLVEGEKCAAALIACGIVATTAMNGAKAPVDKTDWRPLSGKSVVIWPDRDAPGWDYAESAARACVTAGSTSVAILVPPTDKPAKWDAADAVDEGFDCAAFIAQGERRVVKAAAPSLPTFTLGELLDDNSPLPPDLISPRVLTPAGMLVFGGAPKVGKSDFLLSWLAHMAAGAAFLGMQPPRPLRVFYLQAEVQYHYLRERVKDVRLPSHRLLDARANFVATPQLRLVLDDAGLAQVIPAIAKAFGGEPPDVIAIDPIRNVFDGGDAGGENDNGAMLFFLSQRVERIRQAVNPDAGIILAHHTRKLGKKQFEEDPFQALAGAGSLRGYYSTGMLLFRPDETRTTRQLIYELRNGAGIPLKHIDKVQGEWREVDANERLVMKEYGERLDAERRRKRDAILEILFQEAANGRCYTANQFAEGFEGKAGLGGERTIRERLSALATQGYIKYFRNAADYGLPSCGRTKFGYLCVEGMALQMAIGPPDPDTGEVVMQTHLVLPTHYKCPQSGAAMPVENPEVWVYQDDLNDTQEPA</sequence>
<dbReference type="Proteomes" id="UP000182276">
    <property type="component" value="Unassembled WGS sequence"/>
</dbReference>
<accession>A0ABY0R7X6</accession>
<keyword evidence="2" id="KW-1185">Reference proteome</keyword>
<reference evidence="1 2" key="1">
    <citation type="submission" date="2016-10" db="EMBL/GenBank/DDBJ databases">
        <authorList>
            <person name="Varghese N."/>
            <person name="Submissions S."/>
        </authorList>
    </citation>
    <scope>NUCLEOTIDE SEQUENCE [LARGE SCALE GENOMIC DNA]</scope>
    <source>
        <strain evidence="1 2">DSM 6083</strain>
    </source>
</reference>
<dbReference type="InterPro" id="IPR034154">
    <property type="entry name" value="TOPRIM_DnaG/twinkle"/>
</dbReference>
<comment type="caution">
    <text evidence="1">The sequence shown here is derived from an EMBL/GenBank/DDBJ whole genome shotgun (WGS) entry which is preliminary data.</text>
</comment>
<gene>
    <name evidence="1" type="ORF">SAMN05660875_10951</name>
</gene>
<evidence type="ECO:0000313" key="1">
    <source>
        <dbReference type="EMBL" id="SDM79777.1"/>
    </source>
</evidence>
<name>A0ABY0R7X6_9GAMM</name>
<evidence type="ECO:0000313" key="2">
    <source>
        <dbReference type="Proteomes" id="UP000182276"/>
    </source>
</evidence>
<dbReference type="InterPro" id="IPR027417">
    <property type="entry name" value="P-loop_NTPase"/>
</dbReference>
<dbReference type="Gene3D" id="3.40.50.300">
    <property type="entry name" value="P-loop containing nucleotide triphosphate hydrolases"/>
    <property type="match status" value="1"/>
</dbReference>
<dbReference type="Pfam" id="PF13481">
    <property type="entry name" value="AAA_25"/>
    <property type="match status" value="1"/>
</dbReference>
<organism evidence="1 2">
    <name type="scientific">Stutzerimonas balearica DSM 6083</name>
    <dbReference type="NCBI Taxonomy" id="1123016"/>
    <lineage>
        <taxon>Bacteria</taxon>
        <taxon>Pseudomonadati</taxon>
        <taxon>Pseudomonadota</taxon>
        <taxon>Gammaproteobacteria</taxon>
        <taxon>Pseudomonadales</taxon>
        <taxon>Pseudomonadaceae</taxon>
        <taxon>Stutzerimonas</taxon>
    </lineage>
</organism>
<dbReference type="RefSeq" id="WP_200889401.1">
    <property type="nucleotide sequence ID" value="NZ_CP007511.1"/>
</dbReference>